<comment type="caution">
    <text evidence="1">The sequence shown here is derived from an EMBL/GenBank/DDBJ whole genome shotgun (WGS) entry which is preliminary data.</text>
</comment>
<reference evidence="1" key="1">
    <citation type="submission" date="2022-12" db="EMBL/GenBank/DDBJ databases">
        <title>Draft genome assemblies for two species of Escallonia (Escalloniales).</title>
        <authorList>
            <person name="Chanderbali A."/>
            <person name="Dervinis C."/>
            <person name="Anghel I."/>
            <person name="Soltis D."/>
            <person name="Soltis P."/>
            <person name="Zapata F."/>
        </authorList>
    </citation>
    <scope>NUCLEOTIDE SEQUENCE</scope>
    <source>
        <strain evidence="1">UCBG64.0493</strain>
        <tissue evidence="1">Leaf</tissue>
    </source>
</reference>
<organism evidence="1 2">
    <name type="scientific">Escallonia herrerae</name>
    <dbReference type="NCBI Taxonomy" id="1293975"/>
    <lineage>
        <taxon>Eukaryota</taxon>
        <taxon>Viridiplantae</taxon>
        <taxon>Streptophyta</taxon>
        <taxon>Embryophyta</taxon>
        <taxon>Tracheophyta</taxon>
        <taxon>Spermatophyta</taxon>
        <taxon>Magnoliopsida</taxon>
        <taxon>eudicotyledons</taxon>
        <taxon>Gunneridae</taxon>
        <taxon>Pentapetalae</taxon>
        <taxon>asterids</taxon>
        <taxon>campanulids</taxon>
        <taxon>Escalloniales</taxon>
        <taxon>Escalloniaceae</taxon>
        <taxon>Escallonia</taxon>
    </lineage>
</organism>
<proteinExistence type="predicted"/>
<protein>
    <submittedName>
        <fullName evidence="1">Uncharacterized protein</fullName>
    </submittedName>
</protein>
<dbReference type="AlphaFoldDB" id="A0AA88VSY7"/>
<evidence type="ECO:0000313" key="1">
    <source>
        <dbReference type="EMBL" id="KAK3014455.1"/>
    </source>
</evidence>
<name>A0AA88VSY7_9ASTE</name>
<gene>
    <name evidence="1" type="ORF">RJ639_008175</name>
</gene>
<dbReference type="Proteomes" id="UP001188597">
    <property type="component" value="Unassembled WGS sequence"/>
</dbReference>
<dbReference type="EMBL" id="JAVXUP010001217">
    <property type="protein sequence ID" value="KAK3014455.1"/>
    <property type="molecule type" value="Genomic_DNA"/>
</dbReference>
<evidence type="ECO:0000313" key="2">
    <source>
        <dbReference type="Proteomes" id="UP001188597"/>
    </source>
</evidence>
<sequence>MDEKSIALDAVIKESVDLENPPLEEVFAHLKCSKQGLSYDEVQERVMEAAPLMAIGLAHGGNNHGSTNLLLLHTSPGITMTLLVSSSCYQFNHQLCFIEENNVGNVAAALMAWLAPKAKAALDARLTADVKV</sequence>
<accession>A0AA88VSY7</accession>
<dbReference type="Gene3D" id="1.20.1110.10">
    <property type="entry name" value="Calcium-transporting ATPase, transmembrane domain"/>
    <property type="match status" value="1"/>
</dbReference>
<keyword evidence="2" id="KW-1185">Reference proteome</keyword>